<dbReference type="GO" id="GO:0015250">
    <property type="term" value="F:water channel activity"/>
    <property type="evidence" value="ECO:0007669"/>
    <property type="project" value="TreeGrafter"/>
</dbReference>
<dbReference type="Gene3D" id="1.20.1080.10">
    <property type="entry name" value="Glycerol uptake facilitator protein"/>
    <property type="match status" value="1"/>
</dbReference>
<evidence type="ECO:0000256" key="5">
    <source>
        <dbReference type="ARBA" id="ARBA00022737"/>
    </source>
</evidence>
<dbReference type="PRINTS" id="PR00783">
    <property type="entry name" value="MINTRINSICP"/>
</dbReference>
<dbReference type="PANTHER" id="PTHR43829">
    <property type="entry name" value="AQUAPORIN OR AQUAGLYCEROPORIN RELATED"/>
    <property type="match status" value="1"/>
</dbReference>
<dbReference type="GeneID" id="19320001"/>
<sequence>MSETNPLLAGRDGRSPSSSSSTHARSRPSFNLGVRRPSHSYRRPSRSDSLSNAEVHPDPNHVEPLLPASAPHPDQETRLHRPKWWRKDYLTGEPNEWAKFRYIWREEFAEFWGTFMILLFGAGVECQVNLHYASSVRTSSAFGSYLSGRLAWAAGVSIASWVSGGISGGHCNPTVTLCLSLYRGFPLRKVPWFILSQLLGATAASLVVYFNYFHSISLFEGGSASRTVVGPHATAPLFFTFPAPYLPWYSAFYSEFLASATLVMAIFALSDKSNLAPPKGTQPFAVFLVLLAIGSSLGFDTGYAINGARDTGPRIALWLVGYGSRVWTHDGFYWLWAPWIASISGGTLGAALYDLFIYTGRDSPVNRPRVDRASLDEGGHQPVFGGVDEED</sequence>
<evidence type="ECO:0000313" key="13">
    <source>
        <dbReference type="Proteomes" id="UP000053664"/>
    </source>
</evidence>
<dbReference type="RefSeq" id="XP_007881645.1">
    <property type="nucleotide sequence ID" value="XM_007883454.1"/>
</dbReference>
<evidence type="ECO:0000256" key="8">
    <source>
        <dbReference type="ARBA" id="ARBA00034651"/>
    </source>
</evidence>
<dbReference type="NCBIfam" id="TIGR00861">
    <property type="entry name" value="MIP"/>
    <property type="match status" value="1"/>
</dbReference>
<dbReference type="FunFam" id="1.20.1080.10:FF:000027">
    <property type="entry name" value="MIP aquaporin"/>
    <property type="match status" value="1"/>
</dbReference>
<comment type="catalytic activity">
    <reaction evidence="8">
        <text>H2O(in) = H2O(out)</text>
        <dbReference type="Rhea" id="RHEA:29667"/>
        <dbReference type="ChEBI" id="CHEBI:15377"/>
    </reaction>
</comment>
<dbReference type="InterPro" id="IPR000425">
    <property type="entry name" value="MIP"/>
</dbReference>
<keyword evidence="4 9" id="KW-0812">Transmembrane</keyword>
<dbReference type="eggNOG" id="KOG0224">
    <property type="taxonomic scope" value="Eukaryota"/>
</dbReference>
<feature type="transmembrane region" description="Helical" evidence="11">
    <location>
        <begin position="190"/>
        <end position="212"/>
    </location>
</feature>
<proteinExistence type="inferred from homology"/>
<feature type="transmembrane region" description="Helical" evidence="11">
    <location>
        <begin position="111"/>
        <end position="130"/>
    </location>
</feature>
<evidence type="ECO:0000256" key="3">
    <source>
        <dbReference type="ARBA" id="ARBA00022448"/>
    </source>
</evidence>
<name>A0A061H2G1_9BASI</name>
<dbReference type="InterPro" id="IPR050363">
    <property type="entry name" value="MIP/Aquaporin"/>
</dbReference>
<reference evidence="12 13" key="1">
    <citation type="journal article" date="2013" name="Plant Cell">
        <title>The transition from a phytopathogenic smut ancestor to an anamorphic biocontrol agent deciphered by comparative whole-genome analysis.</title>
        <authorList>
            <person name="Lefebvre F."/>
            <person name="Joly D.L."/>
            <person name="Labbe C."/>
            <person name="Teichmann B."/>
            <person name="Linning R."/>
            <person name="Belzile F."/>
            <person name="Bakkeren G."/>
            <person name="Belanger R.R."/>
        </authorList>
    </citation>
    <scope>NUCLEOTIDE SEQUENCE [LARGE SCALE GENOMIC DNA]</scope>
    <source>
        <strain evidence="12 13">PF-1</strain>
    </source>
</reference>
<dbReference type="GO" id="GO:0015254">
    <property type="term" value="F:glycerol channel activity"/>
    <property type="evidence" value="ECO:0007669"/>
    <property type="project" value="TreeGrafter"/>
</dbReference>
<evidence type="ECO:0000313" key="12">
    <source>
        <dbReference type="EMBL" id="EPQ26598.1"/>
    </source>
</evidence>
<dbReference type="KEGG" id="pfp:PFL1_05919"/>
<feature type="transmembrane region" description="Helical" evidence="11">
    <location>
        <begin position="246"/>
        <end position="269"/>
    </location>
</feature>
<evidence type="ECO:0000256" key="10">
    <source>
        <dbReference type="SAM" id="MobiDB-lite"/>
    </source>
</evidence>
<dbReference type="Proteomes" id="UP000053664">
    <property type="component" value="Unassembled WGS sequence"/>
</dbReference>
<evidence type="ECO:0000256" key="4">
    <source>
        <dbReference type="ARBA" id="ARBA00022692"/>
    </source>
</evidence>
<feature type="transmembrane region" description="Helical" evidence="11">
    <location>
        <begin position="150"/>
        <end position="169"/>
    </location>
</feature>
<feature type="transmembrane region" description="Helical" evidence="11">
    <location>
        <begin position="333"/>
        <end position="357"/>
    </location>
</feature>
<dbReference type="Pfam" id="PF00230">
    <property type="entry name" value="MIP"/>
    <property type="match status" value="1"/>
</dbReference>
<evidence type="ECO:0000256" key="1">
    <source>
        <dbReference type="ARBA" id="ARBA00004141"/>
    </source>
</evidence>
<evidence type="ECO:0008006" key="14">
    <source>
        <dbReference type="Google" id="ProtNLM"/>
    </source>
</evidence>
<organism evidence="12 13">
    <name type="scientific">Pseudozyma flocculosa PF-1</name>
    <dbReference type="NCBI Taxonomy" id="1277687"/>
    <lineage>
        <taxon>Eukaryota</taxon>
        <taxon>Fungi</taxon>
        <taxon>Dikarya</taxon>
        <taxon>Basidiomycota</taxon>
        <taxon>Ustilaginomycotina</taxon>
        <taxon>Ustilaginomycetes</taxon>
        <taxon>Ustilaginales</taxon>
        <taxon>Ustilaginaceae</taxon>
        <taxon>Pseudozyma</taxon>
    </lineage>
</organism>
<comment type="subcellular location">
    <subcellularLocation>
        <location evidence="1">Membrane</location>
        <topology evidence="1">Multi-pass membrane protein</topology>
    </subcellularLocation>
</comment>
<gene>
    <name evidence="12" type="ORF">PFL1_05919</name>
</gene>
<keyword evidence="6 11" id="KW-1133">Transmembrane helix</keyword>
<accession>A0A061H2G1</accession>
<comment type="similarity">
    <text evidence="2 9">Belongs to the MIP/aquaporin (TC 1.A.8) family.</text>
</comment>
<dbReference type="InterPro" id="IPR023271">
    <property type="entry name" value="Aquaporin-like"/>
</dbReference>
<keyword evidence="5" id="KW-0677">Repeat</keyword>
<keyword evidence="3 9" id="KW-0813">Transport</keyword>
<evidence type="ECO:0000256" key="6">
    <source>
        <dbReference type="ARBA" id="ARBA00022989"/>
    </source>
</evidence>
<feature type="compositionally biased region" description="Basic and acidic residues" evidence="10">
    <location>
        <begin position="368"/>
        <end position="379"/>
    </location>
</feature>
<dbReference type="PANTHER" id="PTHR43829:SF9">
    <property type="entry name" value="AQUAPORIN-9"/>
    <property type="match status" value="1"/>
</dbReference>
<dbReference type="EMBL" id="KE361644">
    <property type="protein sequence ID" value="EPQ26598.1"/>
    <property type="molecule type" value="Genomic_DNA"/>
</dbReference>
<dbReference type="GO" id="GO:0005886">
    <property type="term" value="C:plasma membrane"/>
    <property type="evidence" value="ECO:0007669"/>
    <property type="project" value="TreeGrafter"/>
</dbReference>
<evidence type="ECO:0000256" key="7">
    <source>
        <dbReference type="ARBA" id="ARBA00023136"/>
    </source>
</evidence>
<feature type="compositionally biased region" description="Low complexity" evidence="10">
    <location>
        <begin position="15"/>
        <end position="29"/>
    </location>
</feature>
<evidence type="ECO:0000256" key="2">
    <source>
        <dbReference type="ARBA" id="ARBA00006175"/>
    </source>
</evidence>
<dbReference type="HOGENOM" id="CLU_020019_9_0_1"/>
<protein>
    <recommendedName>
        <fullName evidence="14">Aquaporin</fullName>
    </recommendedName>
</protein>
<evidence type="ECO:0000256" key="11">
    <source>
        <dbReference type="SAM" id="Phobius"/>
    </source>
</evidence>
<feature type="region of interest" description="Disordered" evidence="10">
    <location>
        <begin position="1"/>
        <end position="77"/>
    </location>
</feature>
<feature type="region of interest" description="Disordered" evidence="10">
    <location>
        <begin position="368"/>
        <end position="391"/>
    </location>
</feature>
<keyword evidence="7 11" id="KW-0472">Membrane</keyword>
<dbReference type="AlphaFoldDB" id="A0A061H2G1"/>
<feature type="transmembrane region" description="Helical" evidence="11">
    <location>
        <begin position="281"/>
        <end position="299"/>
    </location>
</feature>
<dbReference type="SUPFAM" id="SSF81338">
    <property type="entry name" value="Aquaporin-like"/>
    <property type="match status" value="1"/>
</dbReference>
<dbReference type="CDD" id="cd00333">
    <property type="entry name" value="MIP"/>
    <property type="match status" value="1"/>
</dbReference>
<dbReference type="OrthoDB" id="3222at2759"/>
<evidence type="ECO:0000256" key="9">
    <source>
        <dbReference type="RuleBase" id="RU000477"/>
    </source>
</evidence>